<evidence type="ECO:0000259" key="6">
    <source>
        <dbReference type="PROSITE" id="PS50103"/>
    </source>
</evidence>
<dbReference type="PROSITE" id="PS50103">
    <property type="entry name" value="ZF_C3H1"/>
    <property type="match status" value="1"/>
</dbReference>
<dbReference type="SUPFAM" id="SSF90229">
    <property type="entry name" value="CCCH zinc finger"/>
    <property type="match status" value="1"/>
</dbReference>
<evidence type="ECO:0000256" key="2">
    <source>
        <dbReference type="ARBA" id="ARBA00022771"/>
    </source>
</evidence>
<dbReference type="SMART" id="SM00356">
    <property type="entry name" value="ZnF_C3H1"/>
    <property type="match status" value="1"/>
</dbReference>
<evidence type="ECO:0000256" key="3">
    <source>
        <dbReference type="ARBA" id="ARBA00022833"/>
    </source>
</evidence>
<name>A0ABP0DPF9_9PEZI</name>
<feature type="domain" description="C3H1-type" evidence="6">
    <location>
        <begin position="237"/>
        <end position="265"/>
    </location>
</feature>
<comment type="caution">
    <text evidence="7">The sequence shown here is derived from an EMBL/GenBank/DDBJ whole genome shotgun (WGS) entry which is preliminary data.</text>
</comment>
<dbReference type="Gene3D" id="4.10.1000.10">
    <property type="entry name" value="Zinc finger, CCCH-type"/>
    <property type="match status" value="1"/>
</dbReference>
<feature type="region of interest" description="Disordered" evidence="5">
    <location>
        <begin position="88"/>
        <end position="120"/>
    </location>
</feature>
<keyword evidence="8" id="KW-1185">Reference proteome</keyword>
<feature type="region of interest" description="Disordered" evidence="5">
    <location>
        <begin position="290"/>
        <end position="376"/>
    </location>
</feature>
<evidence type="ECO:0000313" key="7">
    <source>
        <dbReference type="EMBL" id="CAK7270159.1"/>
    </source>
</evidence>
<gene>
    <name evidence="7" type="ORF">SEPCBS57363_003962</name>
</gene>
<feature type="compositionally biased region" description="Polar residues" evidence="5">
    <location>
        <begin position="316"/>
        <end position="327"/>
    </location>
</feature>
<reference evidence="7 8" key="1">
    <citation type="submission" date="2024-01" db="EMBL/GenBank/DDBJ databases">
        <authorList>
            <person name="Allen C."/>
            <person name="Tagirdzhanova G."/>
        </authorList>
    </citation>
    <scope>NUCLEOTIDE SEQUENCE [LARGE SCALE GENOMIC DNA]</scope>
    <source>
        <strain evidence="7 8">CBS 573.63</strain>
    </source>
</reference>
<sequence>MPQPHYYLVRPGPVISLSSGCIPRGPVRLVPLIPVDQLPAWLEIVNAPRELAAADAIKMTAIFGANEDGQEGENSSVFEVRVLSNDTLTLPSVPPWPKEKSKTDENDEDEDENEDKGESQALVSLQQHTRIRGIVVDEAAARSTNEFATDDLISSIQPLRFTGEDIKNFQYETASKTVPIGGTASSSNAVLLNDLIYFENQPSEESKTANENKTDDKGTKVPAWRPKNGWPTPVKRSTSVHPCRHWCRTGFCSFGQNCHFAHIMPQTPEGLRYVNLEQVPEWWLAKQAARERGEEDKSTHPGRWRSTERSPRPYYQSLSETQPTSYAVQAFRPPRSWRGSTDHSRVGTPTREVDATASPVQPVIDLEDEDEDLMDL</sequence>
<accession>A0ABP0DPF9</accession>
<keyword evidence="1 4" id="KW-0479">Metal-binding</keyword>
<keyword evidence="3 4" id="KW-0862">Zinc</keyword>
<dbReference type="Pfam" id="PF00642">
    <property type="entry name" value="zf-CCCH"/>
    <property type="match status" value="1"/>
</dbReference>
<proteinExistence type="predicted"/>
<feature type="zinc finger region" description="C3H1-type" evidence="4">
    <location>
        <begin position="237"/>
        <end position="265"/>
    </location>
</feature>
<evidence type="ECO:0000256" key="4">
    <source>
        <dbReference type="PROSITE-ProRule" id="PRU00723"/>
    </source>
</evidence>
<feature type="compositionally biased region" description="Acidic residues" evidence="5">
    <location>
        <begin position="105"/>
        <end position="115"/>
    </location>
</feature>
<dbReference type="Proteomes" id="UP001642501">
    <property type="component" value="Unassembled WGS sequence"/>
</dbReference>
<feature type="region of interest" description="Disordered" evidence="5">
    <location>
        <begin position="202"/>
        <end position="235"/>
    </location>
</feature>
<protein>
    <recommendedName>
        <fullName evidence="6">C3H1-type domain-containing protein</fullName>
    </recommendedName>
</protein>
<dbReference type="InterPro" id="IPR000571">
    <property type="entry name" value="Znf_CCCH"/>
</dbReference>
<keyword evidence="2 4" id="KW-0863">Zinc-finger</keyword>
<feature type="compositionally biased region" description="Acidic residues" evidence="5">
    <location>
        <begin position="365"/>
        <end position="376"/>
    </location>
</feature>
<evidence type="ECO:0000256" key="1">
    <source>
        <dbReference type="ARBA" id="ARBA00022723"/>
    </source>
</evidence>
<feature type="compositionally biased region" description="Basic and acidic residues" evidence="5">
    <location>
        <begin position="204"/>
        <end position="219"/>
    </location>
</feature>
<evidence type="ECO:0000256" key="5">
    <source>
        <dbReference type="SAM" id="MobiDB-lite"/>
    </source>
</evidence>
<dbReference type="EMBL" id="CAWUOM010000068">
    <property type="protein sequence ID" value="CAK7270159.1"/>
    <property type="molecule type" value="Genomic_DNA"/>
</dbReference>
<organism evidence="7 8">
    <name type="scientific">Sporothrix epigloea</name>
    <dbReference type="NCBI Taxonomy" id="1892477"/>
    <lineage>
        <taxon>Eukaryota</taxon>
        <taxon>Fungi</taxon>
        <taxon>Dikarya</taxon>
        <taxon>Ascomycota</taxon>
        <taxon>Pezizomycotina</taxon>
        <taxon>Sordariomycetes</taxon>
        <taxon>Sordariomycetidae</taxon>
        <taxon>Ophiostomatales</taxon>
        <taxon>Ophiostomataceae</taxon>
        <taxon>Sporothrix</taxon>
    </lineage>
</organism>
<dbReference type="InterPro" id="IPR036855">
    <property type="entry name" value="Znf_CCCH_sf"/>
</dbReference>
<feature type="compositionally biased region" description="Basic and acidic residues" evidence="5">
    <location>
        <begin position="290"/>
        <end position="311"/>
    </location>
</feature>
<evidence type="ECO:0000313" key="8">
    <source>
        <dbReference type="Proteomes" id="UP001642501"/>
    </source>
</evidence>